<comment type="caution">
    <text evidence="2">The sequence shown here is derived from an EMBL/GenBank/DDBJ whole genome shotgun (WGS) entry which is preliminary data.</text>
</comment>
<protein>
    <submittedName>
        <fullName evidence="2">Uncharacterized protein</fullName>
    </submittedName>
</protein>
<feature type="transmembrane region" description="Helical" evidence="1">
    <location>
        <begin position="164"/>
        <end position="182"/>
    </location>
</feature>
<proteinExistence type="predicted"/>
<dbReference type="AlphaFoldDB" id="A0A2I0QQW7"/>
<feature type="transmembrane region" description="Helical" evidence="1">
    <location>
        <begin position="95"/>
        <end position="112"/>
    </location>
</feature>
<evidence type="ECO:0000256" key="1">
    <source>
        <dbReference type="SAM" id="Phobius"/>
    </source>
</evidence>
<organism evidence="2 3">
    <name type="scientific">Halalkalibacillus sediminis</name>
    <dbReference type="NCBI Taxonomy" id="2018042"/>
    <lineage>
        <taxon>Bacteria</taxon>
        <taxon>Bacillati</taxon>
        <taxon>Bacillota</taxon>
        <taxon>Bacilli</taxon>
        <taxon>Bacillales</taxon>
        <taxon>Bacillaceae</taxon>
        <taxon>Halalkalibacillus</taxon>
    </lineage>
</organism>
<dbReference type="EMBL" id="PJNH01000004">
    <property type="protein sequence ID" value="PKR76721.1"/>
    <property type="molecule type" value="Genomic_DNA"/>
</dbReference>
<accession>A0A2I0QQW7</accession>
<evidence type="ECO:0000313" key="2">
    <source>
        <dbReference type="EMBL" id="PKR76721.1"/>
    </source>
</evidence>
<feature type="transmembrane region" description="Helical" evidence="1">
    <location>
        <begin position="15"/>
        <end position="37"/>
    </location>
</feature>
<sequence>MEYSHAELKNLRVKYAVAMNIQILLLIGVMISIVLMYEVTISHMHLVLSIIFILDATRLVWKGDSTKSIIPIYQQMHTYEKQIKGEAWLEDRKRAIFLQYFLGFFWLILSFAGMGEDNTLKSDFQVAVIIAFVVALVNVVWFLDKKKEYREEDEGGGISNAVKFLAGLTIALLILAFAIIFFQ</sequence>
<keyword evidence="1" id="KW-0472">Membrane</keyword>
<reference evidence="2 3" key="1">
    <citation type="submission" date="2017-06" db="EMBL/GenBank/DDBJ databases">
        <title>the draft geome sequence of Illustriluteabacillus marina B3227.</title>
        <authorList>
            <person name="He R.-H."/>
            <person name="Du Z.-J."/>
        </authorList>
    </citation>
    <scope>NUCLEOTIDE SEQUENCE [LARGE SCALE GENOMIC DNA]</scope>
    <source>
        <strain evidence="2 3">B3227</strain>
    </source>
</reference>
<keyword evidence="1" id="KW-0812">Transmembrane</keyword>
<dbReference type="Proteomes" id="UP000243524">
    <property type="component" value="Unassembled WGS sequence"/>
</dbReference>
<evidence type="ECO:0000313" key="3">
    <source>
        <dbReference type="Proteomes" id="UP000243524"/>
    </source>
</evidence>
<name>A0A2I0QQW7_9BACI</name>
<gene>
    <name evidence="2" type="ORF">CEY16_12950</name>
</gene>
<keyword evidence="3" id="KW-1185">Reference proteome</keyword>
<keyword evidence="1" id="KW-1133">Transmembrane helix</keyword>
<feature type="transmembrane region" description="Helical" evidence="1">
    <location>
        <begin position="124"/>
        <end position="143"/>
    </location>
</feature>
<dbReference type="RefSeq" id="WP_101332471.1">
    <property type="nucleotide sequence ID" value="NZ_PJNH01000004.1"/>
</dbReference>
<dbReference type="OrthoDB" id="2990059at2"/>